<evidence type="ECO:0008006" key="2">
    <source>
        <dbReference type="Google" id="ProtNLM"/>
    </source>
</evidence>
<evidence type="ECO:0000313" key="1">
    <source>
        <dbReference type="EMBL" id="SPD72655.1"/>
    </source>
</evidence>
<dbReference type="AlphaFoldDB" id="A0A445MT87"/>
<gene>
    <name evidence="1" type="ORF">PITCH_A1470004</name>
</gene>
<sequence length="52" mass="6167">MPKLSEINHQRAIREFEKADFWVARKGKHITIIPSGRRLDEKSGRNEYWLAS</sequence>
<organism evidence="1">
    <name type="scientific">uncultured Desulfobacterium sp</name>
    <dbReference type="NCBI Taxonomy" id="201089"/>
    <lineage>
        <taxon>Bacteria</taxon>
        <taxon>Pseudomonadati</taxon>
        <taxon>Thermodesulfobacteriota</taxon>
        <taxon>Desulfobacteria</taxon>
        <taxon>Desulfobacterales</taxon>
        <taxon>Desulfobacteriaceae</taxon>
        <taxon>Desulfobacterium</taxon>
        <taxon>environmental samples</taxon>
    </lineage>
</organism>
<dbReference type="EMBL" id="OJIN01000054">
    <property type="protein sequence ID" value="SPD72655.1"/>
    <property type="molecule type" value="Genomic_DNA"/>
</dbReference>
<accession>A0A445MT87</accession>
<name>A0A445MT87_9BACT</name>
<reference evidence="1" key="1">
    <citation type="submission" date="2018-01" db="EMBL/GenBank/DDBJ databases">
        <authorList>
            <person name="Regsiter A."/>
            <person name="William W."/>
        </authorList>
    </citation>
    <scope>NUCLEOTIDE SEQUENCE</scope>
    <source>
        <strain evidence="1">TRIP AH-1</strain>
    </source>
</reference>
<protein>
    <recommendedName>
        <fullName evidence="2">Type II toxin-antitoxin system HicA family toxin</fullName>
    </recommendedName>
</protein>
<proteinExistence type="predicted"/>